<dbReference type="AlphaFoldDB" id="A0A158PC79"/>
<accession>A0A158PC79</accession>
<evidence type="ECO:0000256" key="1">
    <source>
        <dbReference type="SAM" id="Phobius"/>
    </source>
</evidence>
<dbReference type="WBParaSite" id="ACAC_0001205901-mRNA-1">
    <property type="protein sequence ID" value="ACAC_0001205901-mRNA-1"/>
    <property type="gene ID" value="ACAC_0001205901"/>
</dbReference>
<dbReference type="PANTHER" id="PTHR21523:SF46">
    <property type="entry name" value="MLT-TEN (MLT-10) RELATED"/>
    <property type="match status" value="1"/>
</dbReference>
<organism evidence="2 3">
    <name type="scientific">Angiostrongylus cantonensis</name>
    <name type="common">Rat lungworm</name>
    <dbReference type="NCBI Taxonomy" id="6313"/>
    <lineage>
        <taxon>Eukaryota</taxon>
        <taxon>Metazoa</taxon>
        <taxon>Ecdysozoa</taxon>
        <taxon>Nematoda</taxon>
        <taxon>Chromadorea</taxon>
        <taxon>Rhabditida</taxon>
        <taxon>Rhabditina</taxon>
        <taxon>Rhabditomorpha</taxon>
        <taxon>Strongyloidea</taxon>
        <taxon>Metastrongylidae</taxon>
        <taxon>Angiostrongylus</taxon>
    </lineage>
</organism>
<dbReference type="PANTHER" id="PTHR21523">
    <property type="match status" value="1"/>
</dbReference>
<proteinExistence type="predicted"/>
<reference evidence="2" key="1">
    <citation type="submission" date="2012-09" db="EMBL/GenBank/DDBJ databases">
        <authorList>
            <person name="Martin A.A."/>
        </authorList>
    </citation>
    <scope>NUCLEOTIDE SEQUENCE</scope>
</reference>
<evidence type="ECO:0000313" key="3">
    <source>
        <dbReference type="WBParaSite" id="ACAC_0001205901-mRNA-1"/>
    </source>
</evidence>
<feature type="transmembrane region" description="Helical" evidence="1">
    <location>
        <begin position="79"/>
        <end position="100"/>
    </location>
</feature>
<keyword evidence="1" id="KW-0812">Transmembrane</keyword>
<dbReference type="Proteomes" id="UP000035642">
    <property type="component" value="Unassembled WGS sequence"/>
</dbReference>
<dbReference type="STRING" id="6313.A0A158PC79"/>
<keyword evidence="1" id="KW-1133">Transmembrane helix</keyword>
<evidence type="ECO:0000313" key="2">
    <source>
        <dbReference type="Proteomes" id="UP000035642"/>
    </source>
</evidence>
<protein>
    <submittedName>
        <fullName evidence="3">Dimer_Tnp_hAT domain-containing protein</fullName>
    </submittedName>
</protein>
<sequence>LQNSLSNVQKKEMDKRGFTFLEPTQLKKLYKMPGLKVPKVGAMLDEYDALPKEHREETLWEVIAKIAGKTHRRKRQISVLRPAILSPVLFSPVFGASVLGPVVLSPNVFSPVILAPSALSPVVLSPAIGVPVILSPSVLSPSVLNPGALNIAVLSPNALSPSVLSPAVASLSVLSPFVLSPSILSPAALAGAVLSPSALSPSILGRGFLIASVLSPSFLSLYRNWVRLREPPFIAVCHAHGESVKASTQQVNELTLSSEDFKKVVDIHLNWYFFSLKAVMAQMARGHLHNVDNGKEATVSTMRSKSVPSLIQAASKGLVHRLSHLIVSLFGKQLRNDPRRMWSTTYTKMLELADTLEKNEKMPGARVYSMRVYDLVMNKTESTQKPAQVDVPPYLKKVFDLVNSFEGPQYSRILSPRVAPVVPEKYRNKGFLSPSLFPFYSDNTEEQILSIPKVCALLLYKNHLYAGEHFP</sequence>
<reference evidence="3" key="2">
    <citation type="submission" date="2016-04" db="UniProtKB">
        <authorList>
            <consortium name="WormBaseParasite"/>
        </authorList>
    </citation>
    <scope>IDENTIFICATION</scope>
</reference>
<keyword evidence="2" id="KW-1185">Reference proteome</keyword>
<name>A0A158PC79_ANGCA</name>
<keyword evidence="1" id="KW-0472">Membrane</keyword>